<reference evidence="1" key="1">
    <citation type="journal article" date="2025" name="Int. J. Syst. Evol. Microbiol.">
        <title>Inconstantimicrobium mannanitabidum sp. nov., a novel member of the family Clostridiaceae isolated from anoxic soil under the treatment of reductive soil disinfestation.</title>
        <authorList>
            <person name="Ueki A."/>
            <person name="Tonouchi A."/>
            <person name="Honma S."/>
            <person name="Kaku N."/>
            <person name="Ueki K."/>
        </authorList>
    </citation>
    <scope>NUCLEOTIDE SEQUENCE</scope>
    <source>
        <strain evidence="1">TW13</strain>
    </source>
</reference>
<organism evidence="1 2">
    <name type="scientific">Inconstantimicrobium mannanitabidum</name>
    <dbReference type="NCBI Taxonomy" id="1604901"/>
    <lineage>
        <taxon>Bacteria</taxon>
        <taxon>Bacillati</taxon>
        <taxon>Bacillota</taxon>
        <taxon>Clostridia</taxon>
        <taxon>Eubacteriales</taxon>
        <taxon>Clostridiaceae</taxon>
        <taxon>Inconstantimicrobium</taxon>
    </lineage>
</organism>
<keyword evidence="2" id="KW-1185">Reference proteome</keyword>
<dbReference type="Proteomes" id="UP001058074">
    <property type="component" value="Unassembled WGS sequence"/>
</dbReference>
<evidence type="ECO:0000313" key="2">
    <source>
        <dbReference type="Proteomes" id="UP001058074"/>
    </source>
</evidence>
<protein>
    <submittedName>
        <fullName evidence="1">TetR family transcriptional regulator</fullName>
    </submittedName>
</protein>
<name>A0ACB5RA23_9CLOT</name>
<gene>
    <name evidence="1" type="ORF">rsdtw13_11550</name>
</gene>
<accession>A0ACB5RA23</accession>
<dbReference type="EMBL" id="BROD01000001">
    <property type="protein sequence ID" value="GKX65897.1"/>
    <property type="molecule type" value="Genomic_DNA"/>
</dbReference>
<comment type="caution">
    <text evidence="1">The sequence shown here is derived from an EMBL/GenBank/DDBJ whole genome shotgun (WGS) entry which is preliminary data.</text>
</comment>
<evidence type="ECO:0000313" key="1">
    <source>
        <dbReference type="EMBL" id="GKX65897.1"/>
    </source>
</evidence>
<proteinExistence type="predicted"/>
<sequence>MIKDEIIDNPNNKIENKKSNDTDSIRKPKQARSIETKRKILDTALKLFCNNGFHKTTTNEIARESGVPIGSLYSYFKNKDMILIEILDDYHQSFADRISSLSNEKNIEIAKQDKRAWIRGCIEMLIKLHEETKEFNLELQALQHSIPEVAALHEEHDLEIQSRIMREFEPFKEEMNITDFEAAAIVLNDVMSSTVDRIVFTKLNIERERIIDCTVEVVYKYLFN</sequence>